<evidence type="ECO:0000256" key="8">
    <source>
        <dbReference type="ARBA" id="ARBA00022918"/>
    </source>
</evidence>
<dbReference type="EMBL" id="KB525358">
    <property type="protein sequence ID" value="EMP36425.1"/>
    <property type="molecule type" value="Genomic_DNA"/>
</dbReference>
<evidence type="ECO:0000256" key="10">
    <source>
        <dbReference type="SAM" id="MobiDB-lite"/>
    </source>
</evidence>
<dbReference type="PANTHER" id="PTHR12294">
    <property type="entry name" value="EF HAND DOMAIN FAMILY A1,A2-RELATED"/>
    <property type="match status" value="1"/>
</dbReference>
<keyword evidence="7" id="KW-0378">Hydrolase</keyword>
<dbReference type="Proteomes" id="UP000031443">
    <property type="component" value="Unassembled WGS sequence"/>
</dbReference>
<dbReference type="InterPro" id="IPR039800">
    <property type="entry name" value="MICU1/2/3"/>
</dbReference>
<protein>
    <submittedName>
        <fullName evidence="12">EF-hand domain-containing family member A1</fullName>
    </submittedName>
</protein>
<dbReference type="GO" id="GO:0005509">
    <property type="term" value="F:calcium ion binding"/>
    <property type="evidence" value="ECO:0007669"/>
    <property type="project" value="InterPro"/>
</dbReference>
<keyword evidence="4" id="KW-0540">Nuclease</keyword>
<dbReference type="GO" id="GO:0016787">
    <property type="term" value="F:hydrolase activity"/>
    <property type="evidence" value="ECO:0007669"/>
    <property type="project" value="UniProtKB-KW"/>
</dbReference>
<sequence length="258" mass="29544">MGASEMPSASAFHPPPEMEAPEGKTSHWPMRTMGNSQLDHQGTWQIPTVPASSSSSPDEAIMGPPQPVPQDDAKAHQELLKRVSCNLGLQAEELEEPSDSLFDVLCSMAPARKEDVANEEMAEKLSIRKQRFMKFASLEYEGEYYMTPRDFLFSVMFDQVGWNSCVHGRYVYTAKRSPRQVLDLCTYYFLRKLAPTELNYKILSKELLVIKTAFAEWRHYLEGACHPVQVFTDHKKLEYLCRAKALNQRPLQWVLFFS</sequence>
<gene>
    <name evidence="12" type="ORF">UY3_06407</name>
</gene>
<dbReference type="GO" id="GO:0036444">
    <property type="term" value="P:calcium import into the mitochondrion"/>
    <property type="evidence" value="ECO:0007669"/>
    <property type="project" value="TreeGrafter"/>
</dbReference>
<evidence type="ECO:0000256" key="4">
    <source>
        <dbReference type="ARBA" id="ARBA00022722"/>
    </source>
</evidence>
<evidence type="ECO:0000256" key="9">
    <source>
        <dbReference type="ARBA" id="ARBA00023136"/>
    </source>
</evidence>
<evidence type="ECO:0000256" key="5">
    <source>
        <dbReference type="ARBA" id="ARBA00022737"/>
    </source>
</evidence>
<name>M7BL22_CHEMY</name>
<comment type="subcellular location">
    <subcellularLocation>
        <location evidence="1">Mitochondrion inner membrane</location>
    </subcellularLocation>
</comment>
<keyword evidence="5" id="KW-0677">Repeat</keyword>
<feature type="compositionally biased region" description="Polar residues" evidence="10">
    <location>
        <begin position="33"/>
        <end position="57"/>
    </location>
</feature>
<dbReference type="AlphaFoldDB" id="M7BL22"/>
<keyword evidence="3" id="KW-0548">Nucleotidyltransferase</keyword>
<dbReference type="GO" id="GO:1990246">
    <property type="term" value="C:uniplex complex"/>
    <property type="evidence" value="ECO:0007669"/>
    <property type="project" value="TreeGrafter"/>
</dbReference>
<feature type="region of interest" description="Disordered" evidence="10">
    <location>
        <begin position="1"/>
        <end position="71"/>
    </location>
</feature>
<organism evidence="12 13">
    <name type="scientific">Chelonia mydas</name>
    <name type="common">Green sea-turtle</name>
    <name type="synonym">Chelonia agassizi</name>
    <dbReference type="NCBI Taxonomy" id="8469"/>
    <lineage>
        <taxon>Eukaryota</taxon>
        <taxon>Metazoa</taxon>
        <taxon>Chordata</taxon>
        <taxon>Craniata</taxon>
        <taxon>Vertebrata</taxon>
        <taxon>Euteleostomi</taxon>
        <taxon>Archelosauria</taxon>
        <taxon>Testudinata</taxon>
        <taxon>Testudines</taxon>
        <taxon>Cryptodira</taxon>
        <taxon>Durocryptodira</taxon>
        <taxon>Americhelydia</taxon>
        <taxon>Chelonioidea</taxon>
        <taxon>Cheloniidae</taxon>
        <taxon>Chelonia</taxon>
    </lineage>
</organism>
<dbReference type="GO" id="GO:0004519">
    <property type="term" value="F:endonuclease activity"/>
    <property type="evidence" value="ECO:0007669"/>
    <property type="project" value="UniProtKB-KW"/>
</dbReference>
<proteinExistence type="predicted"/>
<dbReference type="InterPro" id="IPR043502">
    <property type="entry name" value="DNA/RNA_pol_sf"/>
</dbReference>
<dbReference type="GO" id="GO:0003964">
    <property type="term" value="F:RNA-directed DNA polymerase activity"/>
    <property type="evidence" value="ECO:0007669"/>
    <property type="project" value="UniProtKB-KW"/>
</dbReference>
<evidence type="ECO:0000256" key="1">
    <source>
        <dbReference type="ARBA" id="ARBA00004273"/>
    </source>
</evidence>
<feature type="domain" description="Reverse transcriptase RNase H-like" evidence="11">
    <location>
        <begin position="187"/>
        <end position="257"/>
    </location>
</feature>
<accession>M7BL22</accession>
<dbReference type="Pfam" id="PF17917">
    <property type="entry name" value="RT_RNaseH"/>
    <property type="match status" value="1"/>
</dbReference>
<evidence type="ECO:0000313" key="13">
    <source>
        <dbReference type="Proteomes" id="UP000031443"/>
    </source>
</evidence>
<evidence type="ECO:0000256" key="2">
    <source>
        <dbReference type="ARBA" id="ARBA00022679"/>
    </source>
</evidence>
<dbReference type="InterPro" id="IPR041373">
    <property type="entry name" value="RT_RNaseH"/>
</dbReference>
<dbReference type="PANTHER" id="PTHR12294:SF3">
    <property type="entry name" value="CALCIUM UPTAKE PROTEIN 2, MITOCHONDRIAL"/>
    <property type="match status" value="1"/>
</dbReference>
<evidence type="ECO:0000256" key="3">
    <source>
        <dbReference type="ARBA" id="ARBA00022695"/>
    </source>
</evidence>
<dbReference type="GO" id="GO:0051560">
    <property type="term" value="P:mitochondrial calcium ion homeostasis"/>
    <property type="evidence" value="ECO:0007669"/>
    <property type="project" value="TreeGrafter"/>
</dbReference>
<keyword evidence="2" id="KW-0808">Transferase</keyword>
<keyword evidence="8" id="KW-0695">RNA-directed DNA polymerase</keyword>
<dbReference type="SUPFAM" id="SSF56672">
    <property type="entry name" value="DNA/RNA polymerases"/>
    <property type="match status" value="1"/>
</dbReference>
<keyword evidence="6" id="KW-0255">Endonuclease</keyword>
<dbReference type="STRING" id="8469.M7BL22"/>
<reference evidence="13" key="1">
    <citation type="journal article" date="2013" name="Nat. Genet.">
        <title>The draft genomes of soft-shell turtle and green sea turtle yield insights into the development and evolution of the turtle-specific body plan.</title>
        <authorList>
            <person name="Wang Z."/>
            <person name="Pascual-Anaya J."/>
            <person name="Zadissa A."/>
            <person name="Li W."/>
            <person name="Niimura Y."/>
            <person name="Huang Z."/>
            <person name="Li C."/>
            <person name="White S."/>
            <person name="Xiong Z."/>
            <person name="Fang D."/>
            <person name="Wang B."/>
            <person name="Ming Y."/>
            <person name="Chen Y."/>
            <person name="Zheng Y."/>
            <person name="Kuraku S."/>
            <person name="Pignatelli M."/>
            <person name="Herrero J."/>
            <person name="Beal K."/>
            <person name="Nozawa M."/>
            <person name="Li Q."/>
            <person name="Wang J."/>
            <person name="Zhang H."/>
            <person name="Yu L."/>
            <person name="Shigenobu S."/>
            <person name="Wang J."/>
            <person name="Liu J."/>
            <person name="Flicek P."/>
            <person name="Searle S."/>
            <person name="Wang J."/>
            <person name="Kuratani S."/>
            <person name="Yin Y."/>
            <person name="Aken B."/>
            <person name="Zhang G."/>
            <person name="Irie N."/>
        </authorList>
    </citation>
    <scope>NUCLEOTIDE SEQUENCE [LARGE SCALE GENOMIC DNA]</scope>
</reference>
<keyword evidence="13" id="KW-1185">Reference proteome</keyword>
<evidence type="ECO:0000256" key="7">
    <source>
        <dbReference type="ARBA" id="ARBA00022801"/>
    </source>
</evidence>
<evidence type="ECO:0000313" key="12">
    <source>
        <dbReference type="EMBL" id="EMP36425.1"/>
    </source>
</evidence>
<evidence type="ECO:0000259" key="11">
    <source>
        <dbReference type="Pfam" id="PF17917"/>
    </source>
</evidence>
<evidence type="ECO:0000256" key="6">
    <source>
        <dbReference type="ARBA" id="ARBA00022759"/>
    </source>
</evidence>
<keyword evidence="9" id="KW-0472">Membrane</keyword>